<dbReference type="eggNOG" id="COG1566">
    <property type="taxonomic scope" value="Bacteria"/>
</dbReference>
<dbReference type="EMBL" id="CR543861">
    <property type="protein sequence ID" value="CAG69472.1"/>
    <property type="molecule type" value="Genomic_DNA"/>
</dbReference>
<proteinExistence type="predicted"/>
<sequence length="81" mass="9185">MLLEGQGYMFRQIALTNLNVALISIVPSNELWVSVKFKESPLKYLCIGQPVELASDVYGRNVLYHKKIVGFPTTQLFPTVR</sequence>
<gene>
    <name evidence="1" type="ordered locus">ACIAD2722</name>
</gene>
<dbReference type="KEGG" id="aci:ACIAD2722"/>
<dbReference type="STRING" id="202950.GCA_001485005_02360"/>
<reference evidence="1 2" key="1">
    <citation type="journal article" date="2004" name="Nucleic Acids Res.">
        <title>Unique features revealed by the genome sequence of Acinetobacter sp. ADP1, a versatile and naturally transformation competent bacterium.</title>
        <authorList>
            <person name="Barbe V."/>
            <person name="Vallenet D."/>
            <person name="Fonknechten N."/>
            <person name="Kreimeyer A."/>
            <person name="Oztas S."/>
            <person name="Labarre L."/>
            <person name="Cruveiller S."/>
            <person name="Robert C."/>
            <person name="Duprat S."/>
            <person name="Wincker P."/>
            <person name="Ornston L.N."/>
            <person name="Weissenbach J."/>
            <person name="Marliere P."/>
            <person name="Cohen G.N."/>
            <person name="Medigue C."/>
        </authorList>
    </citation>
    <scope>NUCLEOTIDE SEQUENCE [LARGE SCALE GENOMIC DNA]</scope>
    <source>
        <strain evidence="2">ATCC 33305 / BD413 / ADP1</strain>
    </source>
</reference>
<dbReference type="Proteomes" id="UP000000430">
    <property type="component" value="Chromosome"/>
</dbReference>
<dbReference type="BioCyc" id="ASP62977:ACIAD_RS12350-MONOMER"/>
<organism evidence="1 2">
    <name type="scientific">Acinetobacter baylyi (strain ATCC 33305 / BD413 / ADP1)</name>
    <dbReference type="NCBI Taxonomy" id="62977"/>
    <lineage>
        <taxon>Bacteria</taxon>
        <taxon>Pseudomonadati</taxon>
        <taxon>Pseudomonadota</taxon>
        <taxon>Gammaproteobacteria</taxon>
        <taxon>Moraxellales</taxon>
        <taxon>Moraxellaceae</taxon>
        <taxon>Acinetobacter</taxon>
    </lineage>
</organism>
<evidence type="ECO:0000313" key="1">
    <source>
        <dbReference type="EMBL" id="CAG69472.1"/>
    </source>
</evidence>
<dbReference type="HOGENOM" id="CLU_2565989_0_0_6"/>
<evidence type="ECO:0000313" key="2">
    <source>
        <dbReference type="Proteomes" id="UP000000430"/>
    </source>
</evidence>
<protein>
    <submittedName>
        <fullName evidence="1">Putative multidrug resistance efflux pump</fullName>
    </submittedName>
</protein>
<name>Q6F8Z3_ACIAD</name>
<accession>Q6F8Z3</accession>
<dbReference type="AlphaFoldDB" id="Q6F8Z3"/>
<dbReference type="Gene3D" id="2.40.30.170">
    <property type="match status" value="1"/>
</dbReference>